<organism evidence="1 2">
    <name type="scientific">Cardiocondyla obscurior</name>
    <dbReference type="NCBI Taxonomy" id="286306"/>
    <lineage>
        <taxon>Eukaryota</taxon>
        <taxon>Metazoa</taxon>
        <taxon>Ecdysozoa</taxon>
        <taxon>Arthropoda</taxon>
        <taxon>Hexapoda</taxon>
        <taxon>Insecta</taxon>
        <taxon>Pterygota</taxon>
        <taxon>Neoptera</taxon>
        <taxon>Endopterygota</taxon>
        <taxon>Hymenoptera</taxon>
        <taxon>Apocrita</taxon>
        <taxon>Aculeata</taxon>
        <taxon>Formicoidea</taxon>
        <taxon>Formicidae</taxon>
        <taxon>Myrmicinae</taxon>
        <taxon>Cardiocondyla</taxon>
    </lineage>
</organism>
<evidence type="ECO:0000313" key="1">
    <source>
        <dbReference type="EMBL" id="KAL0098972.1"/>
    </source>
</evidence>
<evidence type="ECO:0000313" key="2">
    <source>
        <dbReference type="Proteomes" id="UP001430953"/>
    </source>
</evidence>
<protein>
    <submittedName>
        <fullName evidence="1">Uncharacterized protein</fullName>
    </submittedName>
</protein>
<reference evidence="1 2" key="1">
    <citation type="submission" date="2023-03" db="EMBL/GenBank/DDBJ databases">
        <title>High recombination rates correlate with genetic variation in Cardiocondyla obscurior ants.</title>
        <authorList>
            <person name="Errbii M."/>
        </authorList>
    </citation>
    <scope>NUCLEOTIDE SEQUENCE [LARGE SCALE GENOMIC DNA]</scope>
    <source>
        <strain evidence="1">Alpha-2009</strain>
        <tissue evidence="1">Whole body</tissue>
    </source>
</reference>
<accession>A0AAW2E6R7</accession>
<keyword evidence="2" id="KW-1185">Reference proteome</keyword>
<name>A0AAW2E6R7_9HYME</name>
<proteinExistence type="predicted"/>
<dbReference type="Proteomes" id="UP001430953">
    <property type="component" value="Unassembled WGS sequence"/>
</dbReference>
<dbReference type="AlphaFoldDB" id="A0AAW2E6R7"/>
<comment type="caution">
    <text evidence="1">The sequence shown here is derived from an EMBL/GenBank/DDBJ whole genome shotgun (WGS) entry which is preliminary data.</text>
</comment>
<sequence>MNAHKKVEINYLMETVNDSSTTSTDSSSEQNDLSLSFINTSSTSEEDDECILLFPILKYLISGCKRHRVKNYLDIVDSWTDLEFKEHLRIERTTANKLIDKDSRSRWHLETPHPRIVRIRTL</sequence>
<dbReference type="EMBL" id="JADYXP020000030">
    <property type="protein sequence ID" value="KAL0098972.1"/>
    <property type="molecule type" value="Genomic_DNA"/>
</dbReference>
<gene>
    <name evidence="1" type="ORF">PUN28_020912</name>
</gene>